<feature type="region of interest" description="Disordered" evidence="3">
    <location>
        <begin position="276"/>
        <end position="303"/>
    </location>
</feature>
<dbReference type="PROSITE" id="PS00194">
    <property type="entry name" value="THIOREDOXIN_1"/>
    <property type="match status" value="1"/>
</dbReference>
<accession>A0A1E3J6N8</accession>
<evidence type="ECO:0000259" key="4">
    <source>
        <dbReference type="PROSITE" id="PS51352"/>
    </source>
</evidence>
<dbReference type="PRINTS" id="PR00421">
    <property type="entry name" value="THIOREDOXIN"/>
</dbReference>
<evidence type="ECO:0000256" key="2">
    <source>
        <dbReference type="ARBA" id="ARBA00023157"/>
    </source>
</evidence>
<dbReference type="InterPro" id="IPR013766">
    <property type="entry name" value="Thioredoxin_domain"/>
</dbReference>
<dbReference type="OrthoDB" id="10263751at2759"/>
<dbReference type="InterPro" id="IPR036249">
    <property type="entry name" value="Thioredoxin-like_sf"/>
</dbReference>
<dbReference type="Gene3D" id="2.60.120.470">
    <property type="entry name" value="PITH domain"/>
    <property type="match status" value="1"/>
</dbReference>
<comment type="caution">
    <text evidence="6">The sequence shown here is derived from an EMBL/GenBank/DDBJ whole genome shotgun (WGS) entry which is preliminary data.</text>
</comment>
<evidence type="ECO:0000313" key="6">
    <source>
        <dbReference type="EMBL" id="ODN96527.1"/>
    </source>
</evidence>
<evidence type="ECO:0000256" key="3">
    <source>
        <dbReference type="SAM" id="MobiDB-lite"/>
    </source>
</evidence>
<proteinExistence type="predicted"/>
<dbReference type="RefSeq" id="XP_019031773.1">
    <property type="nucleotide sequence ID" value="XM_019176363.1"/>
</dbReference>
<protein>
    <recommendedName>
        <fullName evidence="1">Thioredoxin</fullName>
    </recommendedName>
</protein>
<dbReference type="GeneID" id="30193455"/>
<dbReference type="FunFam" id="3.40.30.10:FF:000245">
    <property type="entry name" value="Thioredoxin"/>
    <property type="match status" value="1"/>
</dbReference>
<dbReference type="InterPro" id="IPR010400">
    <property type="entry name" value="PITH_dom"/>
</dbReference>
<dbReference type="Proteomes" id="UP000094819">
    <property type="component" value="Unassembled WGS sequence"/>
</dbReference>
<dbReference type="InterPro" id="IPR008979">
    <property type="entry name" value="Galactose-bd-like_sf"/>
</dbReference>
<reference evidence="6 7" key="1">
    <citation type="submission" date="2016-06" db="EMBL/GenBank/DDBJ databases">
        <title>Evolution of pathogenesis and genome organization in the Tremellales.</title>
        <authorList>
            <person name="Cuomo C."/>
            <person name="Litvintseva A."/>
            <person name="Heitman J."/>
            <person name="Chen Y."/>
            <person name="Sun S."/>
            <person name="Springer D."/>
            <person name="Dromer F."/>
            <person name="Young S."/>
            <person name="Zeng Q."/>
            <person name="Chapman S."/>
            <person name="Gujja S."/>
            <person name="Saif S."/>
            <person name="Birren B."/>
        </authorList>
    </citation>
    <scope>NUCLEOTIDE SEQUENCE [LARGE SCALE GENOMIC DNA]</scope>
    <source>
        <strain evidence="6 7">CBS 7118</strain>
    </source>
</reference>
<sequence>MPVQEIQSAQQFDSIVSSLPPTQLLVVDFHAAWCGPCHAIAPVLKQLSGVYQHVKFVKIDVDQQRDLASRFRITAMPTFKFLKAGREVEQLRGASPPQLQQIIARHAGVPPPAGSASSTTTGEVTESLLRHVISKGLNCLNESKTHPLSSILGPDRGPRGTSFLESDVDPELLISIPFQDPIKLKHISIFSGISPSQAPKTIKLFINQPNIGFDEADSLTPAQEIELTADQVKGDKIELRFVRFQNVRSLHILVKDNQEDEETTRIDSIDLFGAASGDKAEATPQQSGAAPGGSMLERLMGQK</sequence>
<dbReference type="InterPro" id="IPR037047">
    <property type="entry name" value="PITH_dom_sf"/>
</dbReference>
<name>A0A1E3J6N8_9TREE</name>
<dbReference type="GO" id="GO:0005737">
    <property type="term" value="C:cytoplasm"/>
    <property type="evidence" value="ECO:0007669"/>
    <property type="project" value="UniProtKB-ARBA"/>
</dbReference>
<feature type="domain" description="PITH" evidence="5">
    <location>
        <begin position="117"/>
        <end position="291"/>
    </location>
</feature>
<dbReference type="Pfam" id="PF00085">
    <property type="entry name" value="Thioredoxin"/>
    <property type="match status" value="1"/>
</dbReference>
<dbReference type="PROSITE" id="PS51532">
    <property type="entry name" value="PITH"/>
    <property type="match status" value="1"/>
</dbReference>
<keyword evidence="7" id="KW-1185">Reference proteome</keyword>
<feature type="domain" description="Thioredoxin" evidence="4">
    <location>
        <begin position="1"/>
        <end position="108"/>
    </location>
</feature>
<dbReference type="Gene3D" id="3.40.30.10">
    <property type="entry name" value="Glutaredoxin"/>
    <property type="match status" value="1"/>
</dbReference>
<dbReference type="Pfam" id="PF06201">
    <property type="entry name" value="PITH"/>
    <property type="match status" value="1"/>
</dbReference>
<organism evidence="6 7">
    <name type="scientific">Cryptococcus wingfieldii CBS 7118</name>
    <dbReference type="NCBI Taxonomy" id="1295528"/>
    <lineage>
        <taxon>Eukaryota</taxon>
        <taxon>Fungi</taxon>
        <taxon>Dikarya</taxon>
        <taxon>Basidiomycota</taxon>
        <taxon>Agaricomycotina</taxon>
        <taxon>Tremellomycetes</taxon>
        <taxon>Tremellales</taxon>
        <taxon>Cryptococcaceae</taxon>
        <taxon>Cryptococcus</taxon>
    </lineage>
</organism>
<evidence type="ECO:0000259" key="5">
    <source>
        <dbReference type="PROSITE" id="PS51532"/>
    </source>
</evidence>
<dbReference type="PROSITE" id="PS51352">
    <property type="entry name" value="THIOREDOXIN_2"/>
    <property type="match status" value="1"/>
</dbReference>
<dbReference type="AlphaFoldDB" id="A0A1E3J6N8"/>
<dbReference type="SUPFAM" id="SSF49785">
    <property type="entry name" value="Galactose-binding domain-like"/>
    <property type="match status" value="1"/>
</dbReference>
<dbReference type="EMBL" id="AWGH01000011">
    <property type="protein sequence ID" value="ODN96527.1"/>
    <property type="molecule type" value="Genomic_DNA"/>
</dbReference>
<keyword evidence="2" id="KW-1015">Disulfide bond</keyword>
<dbReference type="CDD" id="cd02947">
    <property type="entry name" value="TRX_family"/>
    <property type="match status" value="1"/>
</dbReference>
<dbReference type="PANTHER" id="PTHR46115">
    <property type="entry name" value="THIOREDOXIN-LIKE PROTEIN 1"/>
    <property type="match status" value="1"/>
</dbReference>
<dbReference type="SUPFAM" id="SSF52833">
    <property type="entry name" value="Thioredoxin-like"/>
    <property type="match status" value="1"/>
</dbReference>
<evidence type="ECO:0000256" key="1">
    <source>
        <dbReference type="ARBA" id="ARBA00020570"/>
    </source>
</evidence>
<evidence type="ECO:0000313" key="7">
    <source>
        <dbReference type="Proteomes" id="UP000094819"/>
    </source>
</evidence>
<dbReference type="InterPro" id="IPR017937">
    <property type="entry name" value="Thioredoxin_CS"/>
</dbReference>
<gene>
    <name evidence="6" type="ORF">L198_04242</name>
</gene>